<dbReference type="EMBL" id="ASGP02000009">
    <property type="protein sequence ID" value="KAH9491078.1"/>
    <property type="molecule type" value="Genomic_DNA"/>
</dbReference>
<evidence type="ECO:0000313" key="2">
    <source>
        <dbReference type="Proteomes" id="UP000790347"/>
    </source>
</evidence>
<dbReference type="Proteomes" id="UP000790347">
    <property type="component" value="Unassembled WGS sequence"/>
</dbReference>
<dbReference type="AlphaFoldDB" id="A0A922KVQ6"/>
<comment type="caution">
    <text evidence="1">The sequence shown here is derived from an EMBL/GenBank/DDBJ whole genome shotgun (WGS) entry which is preliminary data.</text>
</comment>
<organism evidence="1 2">
    <name type="scientific">Dermatophagoides farinae</name>
    <name type="common">American house dust mite</name>
    <dbReference type="NCBI Taxonomy" id="6954"/>
    <lineage>
        <taxon>Eukaryota</taxon>
        <taxon>Metazoa</taxon>
        <taxon>Ecdysozoa</taxon>
        <taxon>Arthropoda</taxon>
        <taxon>Chelicerata</taxon>
        <taxon>Arachnida</taxon>
        <taxon>Acari</taxon>
        <taxon>Acariformes</taxon>
        <taxon>Sarcoptiformes</taxon>
        <taxon>Astigmata</taxon>
        <taxon>Psoroptidia</taxon>
        <taxon>Analgoidea</taxon>
        <taxon>Pyroglyphidae</taxon>
        <taxon>Dermatophagoidinae</taxon>
        <taxon>Dermatophagoides</taxon>
    </lineage>
</organism>
<keyword evidence="2" id="KW-1185">Reference proteome</keyword>
<proteinExistence type="predicted"/>
<gene>
    <name evidence="1" type="ORF">DERF_015814</name>
</gene>
<reference evidence="1" key="1">
    <citation type="submission" date="2013-05" db="EMBL/GenBank/DDBJ databases">
        <authorList>
            <person name="Yim A.K.Y."/>
            <person name="Chan T.F."/>
            <person name="Ji K.M."/>
            <person name="Liu X.Y."/>
            <person name="Zhou J.W."/>
            <person name="Li R.Q."/>
            <person name="Yang K.Y."/>
            <person name="Li J."/>
            <person name="Li M."/>
            <person name="Law P.T.W."/>
            <person name="Wu Y.L."/>
            <person name="Cai Z.L."/>
            <person name="Qin H."/>
            <person name="Bao Y."/>
            <person name="Leung R.K.K."/>
            <person name="Ng P.K.S."/>
            <person name="Zou J."/>
            <person name="Zhong X.J."/>
            <person name="Ran P.X."/>
            <person name="Zhong N.S."/>
            <person name="Liu Z.G."/>
            <person name="Tsui S.K.W."/>
        </authorList>
    </citation>
    <scope>NUCLEOTIDE SEQUENCE</scope>
    <source>
        <strain evidence="1">Derf</strain>
        <tissue evidence="1">Whole organism</tissue>
    </source>
</reference>
<sequence length="168" mass="18467">MLVLLEPLEFDDVGDVIVFAVNVEIVFDDDDDEDTEEGVDDAEIDGRCEDCLDDDDDDDDESALFALDEEFDDISGDVDCPTGNNISLLFANVCFEDVAEEMVGDDEAENIRLLPATTCCCCCCCDLLESDDDCCDFRIPPVAINDCDPPILLEPIVIVIGDDLFEDV</sequence>
<protein>
    <submittedName>
        <fullName evidence="1">Uncharacterized protein</fullName>
    </submittedName>
</protein>
<reference evidence="1" key="2">
    <citation type="journal article" date="2022" name="Res Sq">
        <title>Comparative Genomics Reveals Insights into the Divergent Evolution of Astigmatic Mites and Household Pest Adaptations.</title>
        <authorList>
            <person name="Xiong Q."/>
            <person name="Wan A.T.-Y."/>
            <person name="Liu X.-Y."/>
            <person name="Fung C.S.-H."/>
            <person name="Xiao X."/>
            <person name="Malainual N."/>
            <person name="Hou J."/>
            <person name="Wang L."/>
            <person name="Wang M."/>
            <person name="Yang K."/>
            <person name="Cui Y."/>
            <person name="Leung E."/>
            <person name="Nong W."/>
            <person name="Shin S.-K."/>
            <person name="Au S."/>
            <person name="Jeong K.Y."/>
            <person name="Chew F.T."/>
            <person name="Hui J."/>
            <person name="Leung T.F."/>
            <person name="Tungtrongchitr A."/>
            <person name="Zhong N."/>
            <person name="Liu Z."/>
            <person name="Tsui S."/>
        </authorList>
    </citation>
    <scope>NUCLEOTIDE SEQUENCE</scope>
    <source>
        <strain evidence="1">Derf</strain>
        <tissue evidence="1">Whole organism</tissue>
    </source>
</reference>
<accession>A0A922KVQ6</accession>
<name>A0A922KVQ6_DERFA</name>
<evidence type="ECO:0000313" key="1">
    <source>
        <dbReference type="EMBL" id="KAH9491078.1"/>
    </source>
</evidence>